<keyword evidence="2 3" id="KW-0413">Isomerase</keyword>
<dbReference type="PANTHER" id="PTHR48100">
    <property type="entry name" value="BROAD-SPECIFICITY PHOSPHATASE YOR283W-RELATED"/>
    <property type="match status" value="1"/>
</dbReference>
<dbReference type="CDD" id="cd07067">
    <property type="entry name" value="HP_PGM_like"/>
    <property type="match status" value="1"/>
</dbReference>
<evidence type="ECO:0000313" key="4">
    <source>
        <dbReference type="Proteomes" id="UP000247465"/>
    </source>
</evidence>
<dbReference type="InterPro" id="IPR001345">
    <property type="entry name" value="PG/BPGM_mutase_AS"/>
</dbReference>
<evidence type="ECO:0000256" key="1">
    <source>
        <dbReference type="ARBA" id="ARBA00023152"/>
    </source>
</evidence>
<proteinExistence type="predicted"/>
<dbReference type="GO" id="GO:0005737">
    <property type="term" value="C:cytoplasm"/>
    <property type="evidence" value="ECO:0007669"/>
    <property type="project" value="TreeGrafter"/>
</dbReference>
<dbReference type="SUPFAM" id="SSF53254">
    <property type="entry name" value="Phosphoglycerate mutase-like"/>
    <property type="match status" value="1"/>
</dbReference>
<sequence length="221" mass="24824">MELFLIRHGQSTNNAQPAERVDDPPLTAMGFEQARRVGLWCRGLQLDRLFTSPFRRTLETTEKVRQFTGLAPDIWIALHEHGGCMAGASPDIFEGRPGMTRIQIEAEFAGYSCPEEIDGRGWWKCKPYETLEQMEKRADEVAKTTIDRFGRSKERIAYISHGAFLLMLIGAFLKHGGSGHEWLGDIANTAVARLTFIDGRVRLSFYNSVIHLPATLVTGNT</sequence>
<gene>
    <name evidence="3" type="primary">gpmA</name>
    <name evidence="3" type="ORF">DF168_01760</name>
</gene>
<protein>
    <submittedName>
        <fullName evidence="3">2,3-bisphosphoglycerate-dependent phosphoglycerate mutase</fullName>
        <ecNumber evidence="3">5.4.2.11</ecNumber>
    </submittedName>
</protein>
<dbReference type="Gene3D" id="3.40.50.1240">
    <property type="entry name" value="Phosphoglycerate mutase-like"/>
    <property type="match status" value="1"/>
</dbReference>
<dbReference type="GO" id="GO:0004619">
    <property type="term" value="F:phosphoglycerate mutase activity"/>
    <property type="evidence" value="ECO:0007669"/>
    <property type="project" value="UniProtKB-EC"/>
</dbReference>
<dbReference type="PROSITE" id="PS00175">
    <property type="entry name" value="PG_MUTASE"/>
    <property type="match status" value="1"/>
</dbReference>
<dbReference type="Pfam" id="PF00300">
    <property type="entry name" value="His_Phos_1"/>
    <property type="match status" value="1"/>
</dbReference>
<dbReference type="InterPro" id="IPR050275">
    <property type="entry name" value="PGM_Phosphatase"/>
</dbReference>
<name>A0A2Z4AH95_9BACT</name>
<dbReference type="EMBL" id="CP029803">
    <property type="protein sequence ID" value="AWT60546.1"/>
    <property type="molecule type" value="Genomic_DNA"/>
</dbReference>
<dbReference type="InterPro" id="IPR029033">
    <property type="entry name" value="His_PPase_superfam"/>
</dbReference>
<dbReference type="KEGG" id="mtar:DF168_01760"/>
<dbReference type="InterPro" id="IPR013078">
    <property type="entry name" value="His_Pase_superF_clade-1"/>
</dbReference>
<dbReference type="SMART" id="SM00855">
    <property type="entry name" value="PGAM"/>
    <property type="match status" value="1"/>
</dbReference>
<reference evidence="3 4" key="1">
    <citation type="submission" date="2018-06" db="EMBL/GenBank/DDBJ databases">
        <title>Draft Genome Sequence of a Novel Marine Bacterium Related to the Verrucomicrobia.</title>
        <authorList>
            <person name="Vosseberg J."/>
            <person name="Martijn J."/>
            <person name="Ettema T.J.G."/>
        </authorList>
    </citation>
    <scope>NUCLEOTIDE SEQUENCE [LARGE SCALE GENOMIC DNA]</scope>
    <source>
        <strain evidence="3">TARA_B100001123</strain>
    </source>
</reference>
<dbReference type="GO" id="GO:0016791">
    <property type="term" value="F:phosphatase activity"/>
    <property type="evidence" value="ECO:0007669"/>
    <property type="project" value="TreeGrafter"/>
</dbReference>
<evidence type="ECO:0000313" key="3">
    <source>
        <dbReference type="EMBL" id="AWT60546.1"/>
    </source>
</evidence>
<dbReference type="AlphaFoldDB" id="A0A2Z4AH95"/>
<dbReference type="PANTHER" id="PTHR48100:SF1">
    <property type="entry name" value="HISTIDINE PHOSPHATASE FAMILY PROTEIN-RELATED"/>
    <property type="match status" value="1"/>
</dbReference>
<accession>A0A2Z4AH95</accession>
<dbReference type="EC" id="5.4.2.11" evidence="3"/>
<evidence type="ECO:0000256" key="2">
    <source>
        <dbReference type="ARBA" id="ARBA00023235"/>
    </source>
</evidence>
<organism evidence="3 4">
    <name type="scientific">Candidatus Moanibacter tarae</name>
    <dbReference type="NCBI Taxonomy" id="2200854"/>
    <lineage>
        <taxon>Bacteria</taxon>
        <taxon>Pseudomonadati</taxon>
        <taxon>Verrucomicrobiota</taxon>
        <taxon>Opitutia</taxon>
        <taxon>Puniceicoccales</taxon>
        <taxon>Puniceicoccales incertae sedis</taxon>
        <taxon>Candidatus Moanibacter</taxon>
    </lineage>
</organism>
<keyword evidence="1" id="KW-0324">Glycolysis</keyword>
<dbReference type="Proteomes" id="UP000247465">
    <property type="component" value="Chromosome"/>
</dbReference>